<protein>
    <submittedName>
        <fullName evidence="3">BESS domain-containing protein</fullName>
    </submittedName>
</protein>
<dbReference type="AlphaFoldDB" id="A0A1I7W3Y7"/>
<evidence type="ECO:0000313" key="3">
    <source>
        <dbReference type="WBParaSite" id="EN70_9358"/>
    </source>
</evidence>
<dbReference type="WBParaSite" id="EN70_9358">
    <property type="protein sequence ID" value="EN70_9358"/>
    <property type="gene ID" value="EN70_9358"/>
</dbReference>
<name>A0A1I7W3Y7_LOALO</name>
<evidence type="ECO:0000313" key="2">
    <source>
        <dbReference type="Proteomes" id="UP000095285"/>
    </source>
</evidence>
<feature type="compositionally biased region" description="Basic and acidic residues" evidence="1">
    <location>
        <begin position="1"/>
        <end position="12"/>
    </location>
</feature>
<reference evidence="2" key="1">
    <citation type="submission" date="2012-04" db="EMBL/GenBank/DDBJ databases">
        <title>The Genome Sequence of Loa loa.</title>
        <authorList>
            <consortium name="The Broad Institute Genome Sequencing Platform"/>
            <consortium name="Broad Institute Genome Sequencing Center for Infectious Disease"/>
            <person name="Nutman T.B."/>
            <person name="Fink D.L."/>
            <person name="Russ C."/>
            <person name="Young S."/>
            <person name="Zeng Q."/>
            <person name="Gargeya S."/>
            <person name="Alvarado L."/>
            <person name="Berlin A."/>
            <person name="Chapman S.B."/>
            <person name="Chen Z."/>
            <person name="Freedman E."/>
            <person name="Gellesch M."/>
            <person name="Goldberg J."/>
            <person name="Griggs A."/>
            <person name="Gujja S."/>
            <person name="Heilman E.R."/>
            <person name="Heiman D."/>
            <person name="Howarth C."/>
            <person name="Mehta T."/>
            <person name="Neiman D."/>
            <person name="Pearson M."/>
            <person name="Roberts A."/>
            <person name="Saif S."/>
            <person name="Shea T."/>
            <person name="Shenoy N."/>
            <person name="Sisk P."/>
            <person name="Stolte C."/>
            <person name="Sykes S."/>
            <person name="White J."/>
            <person name="Yandava C."/>
            <person name="Haas B."/>
            <person name="Henn M.R."/>
            <person name="Nusbaum C."/>
            <person name="Birren B."/>
        </authorList>
    </citation>
    <scope>NUCLEOTIDE SEQUENCE [LARGE SCALE GENOMIC DNA]</scope>
</reference>
<dbReference type="Proteomes" id="UP000095285">
    <property type="component" value="Unassembled WGS sequence"/>
</dbReference>
<accession>A0A1I7W3Y7</accession>
<proteinExistence type="predicted"/>
<keyword evidence="2" id="KW-1185">Reference proteome</keyword>
<reference evidence="3" key="2">
    <citation type="submission" date="2016-11" db="UniProtKB">
        <authorList>
            <consortium name="WormBaseParasite"/>
        </authorList>
    </citation>
    <scope>IDENTIFICATION</scope>
</reference>
<feature type="region of interest" description="Disordered" evidence="1">
    <location>
        <begin position="1"/>
        <end position="21"/>
    </location>
</feature>
<sequence>MKSHSESDDIHKLTQNMEHYNVKKSSSDTTIDIAIHNGKPLDEMSATTISVPVTGKCGTVRQKDEAESVHSIQMIAPILSPNEQNKLRFEQLQQRLTSLSTPLVSMLGTRFETTGESSTDQDLTIDKTDNTKIPIVTLQSASQSIKSKGTHDGL</sequence>
<organism evidence="2 3">
    <name type="scientific">Loa loa</name>
    <name type="common">Eye worm</name>
    <name type="synonym">Filaria loa</name>
    <dbReference type="NCBI Taxonomy" id="7209"/>
    <lineage>
        <taxon>Eukaryota</taxon>
        <taxon>Metazoa</taxon>
        <taxon>Ecdysozoa</taxon>
        <taxon>Nematoda</taxon>
        <taxon>Chromadorea</taxon>
        <taxon>Rhabditida</taxon>
        <taxon>Spirurina</taxon>
        <taxon>Spiruromorpha</taxon>
        <taxon>Filarioidea</taxon>
        <taxon>Onchocercidae</taxon>
        <taxon>Loa</taxon>
    </lineage>
</organism>
<evidence type="ECO:0000256" key="1">
    <source>
        <dbReference type="SAM" id="MobiDB-lite"/>
    </source>
</evidence>